<dbReference type="SUPFAM" id="SSF57716">
    <property type="entry name" value="Glucocorticoid receptor-like (DNA-binding domain)"/>
    <property type="match status" value="2"/>
</dbReference>
<dbReference type="PROSITE" id="PS00478">
    <property type="entry name" value="LIM_DOMAIN_1"/>
    <property type="match status" value="2"/>
</dbReference>
<dbReference type="GO" id="GO:0005634">
    <property type="term" value="C:nucleus"/>
    <property type="evidence" value="ECO:0007669"/>
    <property type="project" value="UniProtKB-SubCell"/>
</dbReference>
<keyword evidence="4" id="KW-0677">Repeat</keyword>
<dbReference type="GO" id="GO:0046872">
    <property type="term" value="F:metal ion binding"/>
    <property type="evidence" value="ECO:0007669"/>
    <property type="project" value="UniProtKB-KW"/>
</dbReference>
<evidence type="ECO:0000256" key="2">
    <source>
        <dbReference type="ARBA" id="ARBA00022541"/>
    </source>
</evidence>
<comment type="subcellular location">
    <subcellularLocation>
        <location evidence="1">Nucleus</location>
    </subcellularLocation>
</comment>
<evidence type="ECO:0000259" key="9">
    <source>
        <dbReference type="PROSITE" id="PS50023"/>
    </source>
</evidence>
<sequence>MPWNPPTTAPKCPACQKSVYTAEQVMAADRKPYHKSCVKCIECNIPLNPRTLNEHDEELFCNVCYTNIFNPQVFTTSHYTGIATPEDIARQKEKERLEKEKMERAMKDKHCPTCGNKVYPEQAIEISEVIFHRICVKCIECHRAFDGKDMILSPGECPKPYCKFCFAKEFGISALDITDLVQIAPSQEINASGL</sequence>
<evidence type="ECO:0000256" key="8">
    <source>
        <dbReference type="PROSITE-ProRule" id="PRU00125"/>
    </source>
</evidence>
<evidence type="ECO:0000256" key="5">
    <source>
        <dbReference type="ARBA" id="ARBA00022833"/>
    </source>
</evidence>
<dbReference type="GO" id="GO:0030018">
    <property type="term" value="C:Z disc"/>
    <property type="evidence" value="ECO:0007669"/>
    <property type="project" value="UniProtKB-ARBA"/>
</dbReference>
<dbReference type="PANTHER" id="PTHR24215:SF35">
    <property type="entry name" value="MUSCLE LIM PROTEIN MLP84B"/>
    <property type="match status" value="1"/>
</dbReference>
<dbReference type="EMBL" id="BT076027">
    <property type="protein sequence ID" value="ACO10451.1"/>
    <property type="molecule type" value="mRNA"/>
</dbReference>
<dbReference type="SMART" id="SM00132">
    <property type="entry name" value="LIM"/>
    <property type="match status" value="2"/>
</dbReference>
<accession>C1BN48</accession>
<keyword evidence="2" id="KW-0517">Myogenesis</keyword>
<reference evidence="10" key="1">
    <citation type="submission" date="2009-03" db="EMBL/GenBank/DDBJ databases">
        <title>Caligus rogercresseyi ESTs and full-length cDNAs.</title>
        <authorList>
            <person name="Yasuike M."/>
            <person name="von Schalburg K."/>
            <person name="Cooper G."/>
            <person name="Leong J."/>
            <person name="Jones S.R.M."/>
            <person name="Koop B.F."/>
        </authorList>
    </citation>
    <scope>NUCLEOTIDE SEQUENCE</scope>
    <source>
        <tissue evidence="10">Whole tissue</tissue>
    </source>
</reference>
<name>C1BN48_CALRO</name>
<keyword evidence="7" id="KW-0539">Nucleus</keyword>
<dbReference type="GO" id="GO:0060537">
    <property type="term" value="P:muscle tissue development"/>
    <property type="evidence" value="ECO:0007669"/>
    <property type="project" value="UniProtKB-ARBA"/>
</dbReference>
<dbReference type="GO" id="GO:0007517">
    <property type="term" value="P:muscle organ development"/>
    <property type="evidence" value="ECO:0007669"/>
    <property type="project" value="UniProtKB-KW"/>
</dbReference>
<dbReference type="PANTHER" id="PTHR24215">
    <property type="entry name" value="RHO-GTPASE-ACTIVATING PROTEIN LRG1"/>
    <property type="match status" value="1"/>
</dbReference>
<feature type="domain" description="LIM zinc-binding" evidence="9">
    <location>
        <begin position="109"/>
        <end position="172"/>
    </location>
</feature>
<proteinExistence type="evidence at transcript level"/>
<evidence type="ECO:0000256" key="3">
    <source>
        <dbReference type="ARBA" id="ARBA00022723"/>
    </source>
</evidence>
<keyword evidence="6 8" id="KW-0440">LIM domain</keyword>
<protein>
    <submittedName>
        <fullName evidence="10">Muscle LIM protein Mlp84B</fullName>
    </submittedName>
</protein>
<evidence type="ECO:0000256" key="1">
    <source>
        <dbReference type="ARBA" id="ARBA00004123"/>
    </source>
</evidence>
<gene>
    <name evidence="10" type="primary">MLP2</name>
</gene>
<dbReference type="FunFam" id="2.10.110.10:FF:000001">
    <property type="entry name" value="Cysteine and glycine-rich protein 1"/>
    <property type="match status" value="1"/>
</dbReference>
<dbReference type="PROSITE" id="PS50023">
    <property type="entry name" value="LIM_DOMAIN_2"/>
    <property type="match status" value="2"/>
</dbReference>
<evidence type="ECO:0000256" key="4">
    <source>
        <dbReference type="ARBA" id="ARBA00022737"/>
    </source>
</evidence>
<dbReference type="Gene3D" id="2.10.110.10">
    <property type="entry name" value="Cysteine Rich Protein"/>
    <property type="match status" value="2"/>
</dbReference>
<evidence type="ECO:0000256" key="6">
    <source>
        <dbReference type="ARBA" id="ARBA00023038"/>
    </source>
</evidence>
<organism evidence="10">
    <name type="scientific">Caligus rogercresseyi</name>
    <name type="common">Sea louse</name>
    <dbReference type="NCBI Taxonomy" id="217165"/>
    <lineage>
        <taxon>Eukaryota</taxon>
        <taxon>Metazoa</taxon>
        <taxon>Ecdysozoa</taxon>
        <taxon>Arthropoda</taxon>
        <taxon>Crustacea</taxon>
        <taxon>Multicrustacea</taxon>
        <taxon>Hexanauplia</taxon>
        <taxon>Copepoda</taxon>
        <taxon>Siphonostomatoida</taxon>
        <taxon>Caligidae</taxon>
        <taxon>Caligus</taxon>
    </lineage>
</organism>
<evidence type="ECO:0000256" key="7">
    <source>
        <dbReference type="ARBA" id="ARBA00023242"/>
    </source>
</evidence>
<dbReference type="InterPro" id="IPR001781">
    <property type="entry name" value="Znf_LIM"/>
</dbReference>
<dbReference type="CDD" id="cd09326">
    <property type="entry name" value="LIM_CRP_like"/>
    <property type="match status" value="1"/>
</dbReference>
<dbReference type="Pfam" id="PF00412">
    <property type="entry name" value="LIM"/>
    <property type="match status" value="2"/>
</dbReference>
<keyword evidence="5 8" id="KW-0862">Zinc</keyword>
<dbReference type="AlphaFoldDB" id="C1BN48"/>
<evidence type="ECO:0000313" key="10">
    <source>
        <dbReference type="EMBL" id="ACO10451.1"/>
    </source>
</evidence>
<feature type="domain" description="LIM zinc-binding" evidence="9">
    <location>
        <begin position="10"/>
        <end position="71"/>
    </location>
</feature>
<dbReference type="GO" id="GO:0030036">
    <property type="term" value="P:actin cytoskeleton organization"/>
    <property type="evidence" value="ECO:0007669"/>
    <property type="project" value="TreeGrafter"/>
</dbReference>
<keyword evidence="3 8" id="KW-0479">Metal-binding</keyword>